<gene>
    <name evidence="6" type="ORF">PVAND_016133</name>
</gene>
<protein>
    <recommendedName>
        <fullName evidence="8">Tetraspanin</fullName>
    </recommendedName>
</protein>
<dbReference type="InterPro" id="IPR018499">
    <property type="entry name" value="Tetraspanin/Peripherin"/>
</dbReference>
<dbReference type="EMBL" id="JADBJN010000004">
    <property type="protein sequence ID" value="KAG5668183.1"/>
    <property type="molecule type" value="Genomic_DNA"/>
</dbReference>
<feature type="transmembrane region" description="Helical" evidence="5">
    <location>
        <begin position="246"/>
        <end position="271"/>
    </location>
</feature>
<dbReference type="AlphaFoldDB" id="A0A9J6BEZ1"/>
<dbReference type="GO" id="GO:0005886">
    <property type="term" value="C:plasma membrane"/>
    <property type="evidence" value="ECO:0007669"/>
    <property type="project" value="TreeGrafter"/>
</dbReference>
<dbReference type="CDD" id="cd03127">
    <property type="entry name" value="tetraspanin_LEL"/>
    <property type="match status" value="1"/>
</dbReference>
<evidence type="ECO:0000256" key="5">
    <source>
        <dbReference type="SAM" id="Phobius"/>
    </source>
</evidence>
<sequence>MSFCGKIFNAKVLLGFFNCIFLSCGILILFLGFHLFADNKRLLLTSLLITDDHPLQTFDLSYPLLYYVAFAFTIIGMIISFVSFIGFWTACIANYPLLTVYFLLIIMLLILQFIGCAAIITWPQFLGLNVNATQMVRILQGNYGVPNHEQWTIAMDYAQTFLDCCAINDSINYDTSLWRLQKLGREDLSVPLTCCKLMNKFEENSYLDPMPVNMTLCQSIQPQDFQKARHLEGCLDKIENWYREHYIMLLYSGLLLSTLEFFLLLSIILNCSKLKHKKLRHHITPSPANFLNEVQSNILRRNLAENIYQEDFISVAPPTTSTGISSLREIYIQPMDLPSEKARRNNYRINGKSYLV</sequence>
<comment type="subcellular location">
    <subcellularLocation>
        <location evidence="1">Membrane</location>
        <topology evidence="1">Multi-pass membrane protein</topology>
    </subcellularLocation>
</comment>
<keyword evidence="3 5" id="KW-1133">Transmembrane helix</keyword>
<proteinExistence type="predicted"/>
<keyword evidence="4 5" id="KW-0472">Membrane</keyword>
<evidence type="ECO:0008006" key="8">
    <source>
        <dbReference type="Google" id="ProtNLM"/>
    </source>
</evidence>
<organism evidence="6 7">
    <name type="scientific">Polypedilum vanderplanki</name>
    <name type="common">Sleeping chironomid midge</name>
    <dbReference type="NCBI Taxonomy" id="319348"/>
    <lineage>
        <taxon>Eukaryota</taxon>
        <taxon>Metazoa</taxon>
        <taxon>Ecdysozoa</taxon>
        <taxon>Arthropoda</taxon>
        <taxon>Hexapoda</taxon>
        <taxon>Insecta</taxon>
        <taxon>Pterygota</taxon>
        <taxon>Neoptera</taxon>
        <taxon>Endopterygota</taxon>
        <taxon>Diptera</taxon>
        <taxon>Nematocera</taxon>
        <taxon>Chironomoidea</taxon>
        <taxon>Chironomidae</taxon>
        <taxon>Chironominae</taxon>
        <taxon>Polypedilum</taxon>
        <taxon>Polypedilum</taxon>
    </lineage>
</organism>
<keyword evidence="7" id="KW-1185">Reference proteome</keyword>
<evidence type="ECO:0000313" key="6">
    <source>
        <dbReference type="EMBL" id="KAG5668183.1"/>
    </source>
</evidence>
<name>A0A9J6BEZ1_POLVA</name>
<dbReference type="SUPFAM" id="SSF48652">
    <property type="entry name" value="Tetraspanin"/>
    <property type="match status" value="1"/>
</dbReference>
<dbReference type="PROSITE" id="PS51257">
    <property type="entry name" value="PROKAR_LIPOPROTEIN"/>
    <property type="match status" value="1"/>
</dbReference>
<feature type="transmembrane region" description="Helical" evidence="5">
    <location>
        <begin position="64"/>
        <end position="88"/>
    </location>
</feature>
<dbReference type="PANTHER" id="PTHR19282">
    <property type="entry name" value="TETRASPANIN"/>
    <property type="match status" value="1"/>
</dbReference>
<dbReference type="PRINTS" id="PR00259">
    <property type="entry name" value="TMFOUR"/>
</dbReference>
<evidence type="ECO:0000256" key="1">
    <source>
        <dbReference type="ARBA" id="ARBA00004141"/>
    </source>
</evidence>
<dbReference type="PANTHER" id="PTHR19282:SF428">
    <property type="entry name" value="TETRASPANIN 68C, ISOFORM A"/>
    <property type="match status" value="1"/>
</dbReference>
<feature type="transmembrane region" description="Helical" evidence="5">
    <location>
        <begin position="12"/>
        <end position="37"/>
    </location>
</feature>
<evidence type="ECO:0000256" key="4">
    <source>
        <dbReference type="ARBA" id="ARBA00023136"/>
    </source>
</evidence>
<reference evidence="6" key="1">
    <citation type="submission" date="2021-03" db="EMBL/GenBank/DDBJ databases">
        <title>Chromosome level genome of the anhydrobiotic midge Polypedilum vanderplanki.</title>
        <authorList>
            <person name="Yoshida Y."/>
            <person name="Kikawada T."/>
            <person name="Gusev O."/>
        </authorList>
    </citation>
    <scope>NUCLEOTIDE SEQUENCE</scope>
    <source>
        <strain evidence="6">NIAS01</strain>
        <tissue evidence="6">Whole body or cell culture</tissue>
    </source>
</reference>
<feature type="transmembrane region" description="Helical" evidence="5">
    <location>
        <begin position="100"/>
        <end position="122"/>
    </location>
</feature>
<dbReference type="OrthoDB" id="5870230at2759"/>
<evidence type="ECO:0000256" key="3">
    <source>
        <dbReference type="ARBA" id="ARBA00022989"/>
    </source>
</evidence>
<accession>A0A9J6BEZ1</accession>
<comment type="caution">
    <text evidence="6">The sequence shown here is derived from an EMBL/GenBank/DDBJ whole genome shotgun (WGS) entry which is preliminary data.</text>
</comment>
<evidence type="ECO:0000313" key="7">
    <source>
        <dbReference type="Proteomes" id="UP001107558"/>
    </source>
</evidence>
<dbReference type="InterPro" id="IPR008952">
    <property type="entry name" value="Tetraspanin_EC2_sf"/>
</dbReference>
<dbReference type="Pfam" id="PF00335">
    <property type="entry name" value="Tetraspanin"/>
    <property type="match status" value="1"/>
</dbReference>
<evidence type="ECO:0000256" key="2">
    <source>
        <dbReference type="ARBA" id="ARBA00022692"/>
    </source>
</evidence>
<keyword evidence="2 5" id="KW-0812">Transmembrane</keyword>
<dbReference type="Proteomes" id="UP001107558">
    <property type="component" value="Chromosome 4"/>
</dbReference>